<accession>A0A2U1MGE2</accession>
<reference evidence="3 4" key="1">
    <citation type="journal article" date="2018" name="Mol. Plant">
        <title>The genome of Artemisia annua provides insight into the evolution of Asteraceae family and artemisinin biosynthesis.</title>
        <authorList>
            <person name="Shen Q."/>
            <person name="Zhang L."/>
            <person name="Liao Z."/>
            <person name="Wang S."/>
            <person name="Yan T."/>
            <person name="Shi P."/>
            <person name="Liu M."/>
            <person name="Fu X."/>
            <person name="Pan Q."/>
            <person name="Wang Y."/>
            <person name="Lv Z."/>
            <person name="Lu X."/>
            <person name="Zhang F."/>
            <person name="Jiang W."/>
            <person name="Ma Y."/>
            <person name="Chen M."/>
            <person name="Hao X."/>
            <person name="Li L."/>
            <person name="Tang Y."/>
            <person name="Lv G."/>
            <person name="Zhou Y."/>
            <person name="Sun X."/>
            <person name="Brodelius P.E."/>
            <person name="Rose J.K.C."/>
            <person name="Tang K."/>
        </authorList>
    </citation>
    <scope>NUCLEOTIDE SEQUENCE [LARGE SCALE GENOMIC DNA]</scope>
    <source>
        <strain evidence="4">cv. Huhao1</strain>
        <tissue evidence="3">Leaf</tissue>
    </source>
</reference>
<feature type="transmembrane region" description="Helical" evidence="2">
    <location>
        <begin position="415"/>
        <end position="436"/>
    </location>
</feature>
<feature type="transmembrane region" description="Helical" evidence="2">
    <location>
        <begin position="448"/>
        <end position="468"/>
    </location>
</feature>
<dbReference type="Proteomes" id="UP000245207">
    <property type="component" value="Unassembled WGS sequence"/>
</dbReference>
<dbReference type="InterPro" id="IPR040256">
    <property type="entry name" value="At4g02000-like"/>
</dbReference>
<comment type="caution">
    <text evidence="3">The sequence shown here is derived from an EMBL/GenBank/DDBJ whole genome shotgun (WGS) entry which is preliminary data.</text>
</comment>
<keyword evidence="2" id="KW-1133">Transmembrane helix</keyword>
<sequence length="541" mass="59435">MVSSIGIPIIMDKITTSICEKPYGRASFARVLVEIDSSKKPVDSIELWYESLGKVLRLGVEYTWVPPRCDECKIFGHFTSDCARKINTVKAVDKNGDNVKATEVNKFKNSENGAINGGANEGWQMVGVYVNKANNNVGNVGAKDTSSKTVPVKSANVGKLDETIVINENSESAKKGKGKSNESDVGINGNRNMRSDEHKKDMGQKNPGLKNDRVSTKGYKNATGSKNGEGNNLNVVLGTKNVVTSNRFDLLSKEGISEEVDLWKVVKEQVLKACNTNVPIEENILKGWNTDMVKFYTLKWKSRTRNRISTRQQFETEMLSLSKQIVHLNRNIALNAKLNAEILLKNSDSSSGWYYSRLVILIVSWASYFCLSTGFWCCNCVFDRGDAVSDHDSVLWNGPCSTGVNKISGKHFTLLLGYNLCLTTILSTSGILGNLLCTAEAEVASCAGHWFVVLILIGVRFIVCNLLCTTEVRVASCAGRCFVVLEIRRLCTTGTDPNFCAGILYWSLKNIGQSFGDRGMGYEAVAFYGILKSVEGPCSSD</sequence>
<keyword evidence="4" id="KW-1185">Reference proteome</keyword>
<keyword evidence="2" id="KW-0812">Transmembrane</keyword>
<keyword evidence="2" id="KW-0472">Membrane</keyword>
<gene>
    <name evidence="3" type="ORF">CTI12_AA382430</name>
</gene>
<evidence type="ECO:0000256" key="1">
    <source>
        <dbReference type="SAM" id="MobiDB-lite"/>
    </source>
</evidence>
<organism evidence="3 4">
    <name type="scientific">Artemisia annua</name>
    <name type="common">Sweet wormwood</name>
    <dbReference type="NCBI Taxonomy" id="35608"/>
    <lineage>
        <taxon>Eukaryota</taxon>
        <taxon>Viridiplantae</taxon>
        <taxon>Streptophyta</taxon>
        <taxon>Embryophyta</taxon>
        <taxon>Tracheophyta</taxon>
        <taxon>Spermatophyta</taxon>
        <taxon>Magnoliopsida</taxon>
        <taxon>eudicotyledons</taxon>
        <taxon>Gunneridae</taxon>
        <taxon>Pentapetalae</taxon>
        <taxon>asterids</taxon>
        <taxon>campanulids</taxon>
        <taxon>Asterales</taxon>
        <taxon>Asteraceae</taxon>
        <taxon>Asteroideae</taxon>
        <taxon>Anthemideae</taxon>
        <taxon>Artemisiinae</taxon>
        <taxon>Artemisia</taxon>
    </lineage>
</organism>
<feature type="region of interest" description="Disordered" evidence="1">
    <location>
        <begin position="168"/>
        <end position="227"/>
    </location>
</feature>
<dbReference type="AlphaFoldDB" id="A0A2U1MGE2"/>
<feature type="compositionally biased region" description="Basic and acidic residues" evidence="1">
    <location>
        <begin position="193"/>
        <end position="203"/>
    </location>
</feature>
<evidence type="ECO:0000256" key="2">
    <source>
        <dbReference type="SAM" id="Phobius"/>
    </source>
</evidence>
<proteinExistence type="predicted"/>
<feature type="compositionally biased region" description="Basic and acidic residues" evidence="1">
    <location>
        <begin position="171"/>
        <end position="182"/>
    </location>
</feature>
<evidence type="ECO:0000313" key="4">
    <source>
        <dbReference type="Proteomes" id="UP000245207"/>
    </source>
</evidence>
<feature type="transmembrane region" description="Helical" evidence="2">
    <location>
        <begin position="353"/>
        <end position="377"/>
    </location>
</feature>
<dbReference type="EMBL" id="PKPP01005375">
    <property type="protein sequence ID" value="PWA60341.1"/>
    <property type="molecule type" value="Genomic_DNA"/>
</dbReference>
<dbReference type="PANTHER" id="PTHR31286">
    <property type="entry name" value="GLYCINE-RICH CELL WALL STRUCTURAL PROTEIN 1.8-LIKE"/>
    <property type="match status" value="1"/>
</dbReference>
<dbReference type="PANTHER" id="PTHR31286:SF180">
    <property type="entry name" value="OS10G0362600 PROTEIN"/>
    <property type="match status" value="1"/>
</dbReference>
<name>A0A2U1MGE2_ARTAN</name>
<protein>
    <submittedName>
        <fullName evidence="3">Zinc knuckle CX2CX4HX4C</fullName>
    </submittedName>
</protein>
<evidence type="ECO:0000313" key="3">
    <source>
        <dbReference type="EMBL" id="PWA60341.1"/>
    </source>
</evidence>